<feature type="transmembrane region" description="Helical" evidence="1">
    <location>
        <begin position="103"/>
        <end position="126"/>
    </location>
</feature>
<dbReference type="AlphaFoldDB" id="A0A6U3RJW0"/>
<gene>
    <name evidence="2" type="ORF">DBRI1063_LOCUS1492</name>
</gene>
<sequence>MPLLLPWEEDNYRHQTMDFHEEFLQDDEEENENDVLSADKQPLLLLLSTLLLLLHFICTKIEQAATASITTSTTAIHAYIPSDKVVVVEEGEGESDDSIRYSLILLPLLLVLCLILSLLFLLSIVWSCSNLAVPSLFHFWSSSRSSFSDTILPPSSILCQHVVVGSMILLLIVEGLAPILCIMYAFYLHWTSYTTHVTFGLSCGLVLSMWVGIQCSTGWVKRVLYQSMGHD</sequence>
<keyword evidence="1" id="KW-0812">Transmembrane</keyword>
<accession>A0A6U3RJW0</accession>
<evidence type="ECO:0000256" key="1">
    <source>
        <dbReference type="SAM" id="Phobius"/>
    </source>
</evidence>
<keyword evidence="1" id="KW-1133">Transmembrane helix</keyword>
<organism evidence="2">
    <name type="scientific">Ditylum brightwellii</name>
    <dbReference type="NCBI Taxonomy" id="49249"/>
    <lineage>
        <taxon>Eukaryota</taxon>
        <taxon>Sar</taxon>
        <taxon>Stramenopiles</taxon>
        <taxon>Ochrophyta</taxon>
        <taxon>Bacillariophyta</taxon>
        <taxon>Mediophyceae</taxon>
        <taxon>Lithodesmiophycidae</taxon>
        <taxon>Lithodesmiales</taxon>
        <taxon>Lithodesmiaceae</taxon>
        <taxon>Ditylum</taxon>
    </lineage>
</organism>
<evidence type="ECO:0000313" key="2">
    <source>
        <dbReference type="EMBL" id="CAD9315086.1"/>
    </source>
</evidence>
<name>A0A6U3RJW0_9STRA</name>
<proteinExistence type="predicted"/>
<reference evidence="2" key="1">
    <citation type="submission" date="2021-01" db="EMBL/GenBank/DDBJ databases">
        <authorList>
            <person name="Corre E."/>
            <person name="Pelletier E."/>
            <person name="Niang G."/>
            <person name="Scheremetjew M."/>
            <person name="Finn R."/>
            <person name="Kale V."/>
            <person name="Holt S."/>
            <person name="Cochrane G."/>
            <person name="Meng A."/>
            <person name="Brown T."/>
            <person name="Cohen L."/>
        </authorList>
    </citation>
    <scope>NUCLEOTIDE SEQUENCE</scope>
    <source>
        <strain evidence="2">Pop2</strain>
    </source>
</reference>
<protein>
    <submittedName>
        <fullName evidence="2">Uncharacterized protein</fullName>
    </submittedName>
</protein>
<feature type="transmembrane region" description="Helical" evidence="1">
    <location>
        <begin position="199"/>
        <end position="220"/>
    </location>
</feature>
<dbReference type="EMBL" id="HBGN01002223">
    <property type="protein sequence ID" value="CAD9315086.1"/>
    <property type="molecule type" value="Transcribed_RNA"/>
</dbReference>
<feature type="transmembrane region" description="Helical" evidence="1">
    <location>
        <begin position="41"/>
        <end position="58"/>
    </location>
</feature>
<feature type="transmembrane region" description="Helical" evidence="1">
    <location>
        <begin position="162"/>
        <end position="187"/>
    </location>
</feature>
<keyword evidence="1" id="KW-0472">Membrane</keyword>